<reference evidence="2 3" key="1">
    <citation type="submission" date="2017-07" db="EMBL/GenBank/DDBJ databases">
        <title>Niveispirillum cyanobacteriorum sp. nov., isolated from cyanobacterial aggregates in a eutrophic lake.</title>
        <authorList>
            <person name="Cai H."/>
        </authorList>
    </citation>
    <scope>NUCLEOTIDE SEQUENCE [LARGE SCALE GENOMIC DNA]</scope>
    <source>
        <strain evidence="3">TH1-14</strain>
    </source>
</reference>
<dbReference type="EMBL" id="NOXU01000031">
    <property type="protein sequence ID" value="OYQ32319.1"/>
    <property type="molecule type" value="Genomic_DNA"/>
</dbReference>
<proteinExistence type="predicted"/>
<accession>A0A255YT09</accession>
<dbReference type="OrthoDB" id="7307438at2"/>
<feature type="region of interest" description="Disordered" evidence="1">
    <location>
        <begin position="84"/>
        <end position="103"/>
    </location>
</feature>
<gene>
    <name evidence="2" type="ORF">CHU95_16065</name>
</gene>
<name>A0A255YT09_9PROT</name>
<feature type="compositionally biased region" description="Polar residues" evidence="1">
    <location>
        <begin position="84"/>
        <end position="95"/>
    </location>
</feature>
<dbReference type="RefSeq" id="WP_094457361.1">
    <property type="nucleotide sequence ID" value="NZ_NOXU01000031.1"/>
</dbReference>
<sequence>MAYAYEIGDELPPPPTRAEVEADLADWKARLVELVTTLRHWATEVPGIRCVVVETEKHERKMALVGIHQPIGLPLLLIDRKPSQAQETLPAQSGETPALGQGGMSVWPDARWVIGTRGQVWIQSTDLLETLVDIGKPGAPDWRYTQHGEFLRPLTKESFQSIVKRLQ</sequence>
<dbReference type="AlphaFoldDB" id="A0A255YT09"/>
<evidence type="ECO:0000313" key="2">
    <source>
        <dbReference type="EMBL" id="OYQ32319.1"/>
    </source>
</evidence>
<evidence type="ECO:0000256" key="1">
    <source>
        <dbReference type="SAM" id="MobiDB-lite"/>
    </source>
</evidence>
<dbReference type="Proteomes" id="UP000216998">
    <property type="component" value="Unassembled WGS sequence"/>
</dbReference>
<evidence type="ECO:0000313" key="3">
    <source>
        <dbReference type="Proteomes" id="UP000216998"/>
    </source>
</evidence>
<protein>
    <submittedName>
        <fullName evidence="2">Uncharacterized protein</fullName>
    </submittedName>
</protein>
<organism evidence="2 3">
    <name type="scientific">Niveispirillum lacus</name>
    <dbReference type="NCBI Taxonomy" id="1981099"/>
    <lineage>
        <taxon>Bacteria</taxon>
        <taxon>Pseudomonadati</taxon>
        <taxon>Pseudomonadota</taxon>
        <taxon>Alphaproteobacteria</taxon>
        <taxon>Rhodospirillales</taxon>
        <taxon>Azospirillaceae</taxon>
        <taxon>Niveispirillum</taxon>
    </lineage>
</organism>
<comment type="caution">
    <text evidence="2">The sequence shown here is derived from an EMBL/GenBank/DDBJ whole genome shotgun (WGS) entry which is preliminary data.</text>
</comment>
<keyword evidence="3" id="KW-1185">Reference proteome</keyword>